<comment type="caution">
    <text evidence="1">The sequence shown here is derived from an EMBL/GenBank/DDBJ whole genome shotgun (WGS) entry which is preliminary data.</text>
</comment>
<proteinExistence type="predicted"/>
<sequence length="282" mass="30099">MNKEIVTPGGAIVEPVRIRRFAATLAALSGVALFASLAALPPVHAAESANPAHALQAFIRDTYGGWRADRKGWQAGADDFIYTPCGSLRVATTDGPRTLLAMCGETEDAVQNGTPGMDDDVTTGTIDLYVLKPSADGSRLEPVLKKTGIASGARGEPGTMHIQRLGPHLFGFVIGEADSRQGYTQRLRSIWLPNGDALVLAAPRINEALDNAASNDCASNPTRCEDRRFEIAPDTTDAGIAYPLIVTETGTRGGHAIHVRYTVKFDAARGRYIVPKALREGY</sequence>
<reference evidence="1 2" key="1">
    <citation type="submission" date="2019-09" db="EMBL/GenBank/DDBJ databases">
        <title>Draft genome sequences of 48 bacterial type strains from the CCUG.</title>
        <authorList>
            <person name="Tunovic T."/>
            <person name="Pineiro-Iglesias B."/>
            <person name="Unosson C."/>
            <person name="Inganas E."/>
            <person name="Ohlen M."/>
            <person name="Cardew S."/>
            <person name="Jensie-Markopoulos S."/>
            <person name="Salva-Serra F."/>
            <person name="Jaen-Luchoro D."/>
            <person name="Karlsson R."/>
            <person name="Svensson-Stadler L."/>
            <person name="Chun J."/>
            <person name="Moore E."/>
        </authorList>
    </citation>
    <scope>NUCLEOTIDE SEQUENCE [LARGE SCALE GENOMIC DNA]</scope>
    <source>
        <strain evidence="1 2">CCUG 65687</strain>
    </source>
</reference>
<dbReference type="Proteomes" id="UP000473571">
    <property type="component" value="Unassembled WGS sequence"/>
</dbReference>
<protein>
    <submittedName>
        <fullName evidence="1">Topoisomerase IV</fullName>
    </submittedName>
</protein>
<dbReference type="RefSeq" id="WP_151005486.1">
    <property type="nucleotide sequence ID" value="NZ_CABVPO010000058.1"/>
</dbReference>
<dbReference type="EMBL" id="VZOL01000204">
    <property type="protein sequence ID" value="KAB0673171.1"/>
    <property type="molecule type" value="Genomic_DNA"/>
</dbReference>
<dbReference type="AlphaFoldDB" id="A0A6L3NF63"/>
<gene>
    <name evidence="1" type="ORF">F7R13_16275</name>
</gene>
<dbReference type="GO" id="GO:0016853">
    <property type="term" value="F:isomerase activity"/>
    <property type="evidence" value="ECO:0007669"/>
    <property type="project" value="UniProtKB-KW"/>
</dbReference>
<evidence type="ECO:0000313" key="2">
    <source>
        <dbReference type="Proteomes" id="UP000473571"/>
    </source>
</evidence>
<accession>A0A6L3NF63</accession>
<organism evidence="1 2">
    <name type="scientific">Burkholderia territorii</name>
    <dbReference type="NCBI Taxonomy" id="1503055"/>
    <lineage>
        <taxon>Bacteria</taxon>
        <taxon>Pseudomonadati</taxon>
        <taxon>Pseudomonadota</taxon>
        <taxon>Betaproteobacteria</taxon>
        <taxon>Burkholderiales</taxon>
        <taxon>Burkholderiaceae</taxon>
        <taxon>Burkholderia</taxon>
        <taxon>Burkholderia cepacia complex</taxon>
    </lineage>
</organism>
<evidence type="ECO:0000313" key="1">
    <source>
        <dbReference type="EMBL" id="KAB0673171.1"/>
    </source>
</evidence>
<keyword evidence="1" id="KW-0413">Isomerase</keyword>
<name>A0A6L3NF63_9BURK</name>